<dbReference type="FunFam" id="2.30.29.30:FF:000203">
    <property type="entry name" value="PH domain-containing protein"/>
    <property type="match status" value="1"/>
</dbReference>
<keyword evidence="4" id="KW-1185">Reference proteome</keyword>
<dbReference type="eggNOG" id="ENOG502QPV9">
    <property type="taxonomic scope" value="Eukaryota"/>
</dbReference>
<dbReference type="EMBL" id="KB446539">
    <property type="protein sequence ID" value="EME43985.1"/>
    <property type="molecule type" value="Genomic_DNA"/>
</dbReference>
<dbReference type="HOGENOM" id="CLU_005248_0_0_1"/>
<organism evidence="3 4">
    <name type="scientific">Dothistroma septosporum (strain NZE10 / CBS 128990)</name>
    <name type="common">Red band needle blight fungus</name>
    <name type="synonym">Mycosphaerella pini</name>
    <dbReference type="NCBI Taxonomy" id="675120"/>
    <lineage>
        <taxon>Eukaryota</taxon>
        <taxon>Fungi</taxon>
        <taxon>Dikarya</taxon>
        <taxon>Ascomycota</taxon>
        <taxon>Pezizomycotina</taxon>
        <taxon>Dothideomycetes</taxon>
        <taxon>Dothideomycetidae</taxon>
        <taxon>Mycosphaerellales</taxon>
        <taxon>Mycosphaerellaceae</taxon>
        <taxon>Dothistroma</taxon>
    </lineage>
</organism>
<dbReference type="Gene3D" id="2.30.29.30">
    <property type="entry name" value="Pleckstrin-homology domain (PH domain)/Phosphotyrosine-binding domain (PTB)"/>
    <property type="match status" value="1"/>
</dbReference>
<protein>
    <recommendedName>
        <fullName evidence="2">PH domain-containing protein</fullName>
    </recommendedName>
</protein>
<dbReference type="OrthoDB" id="5563754at2759"/>
<dbReference type="InterPro" id="IPR001849">
    <property type="entry name" value="PH_domain"/>
</dbReference>
<name>N1PNM1_DOTSN</name>
<feature type="domain" description="PH" evidence="2">
    <location>
        <begin position="113"/>
        <end position="231"/>
    </location>
</feature>
<feature type="region of interest" description="Disordered" evidence="1">
    <location>
        <begin position="470"/>
        <end position="807"/>
    </location>
</feature>
<feature type="compositionally biased region" description="Polar residues" evidence="1">
    <location>
        <begin position="470"/>
        <end position="497"/>
    </location>
</feature>
<feature type="compositionally biased region" description="Basic and acidic residues" evidence="1">
    <location>
        <begin position="573"/>
        <end position="582"/>
    </location>
</feature>
<dbReference type="STRING" id="675120.N1PNM1"/>
<feature type="compositionally biased region" description="Polar residues" evidence="1">
    <location>
        <begin position="794"/>
        <end position="807"/>
    </location>
</feature>
<accession>N1PNM1</accession>
<reference evidence="4" key="1">
    <citation type="journal article" date="2012" name="PLoS Genet.">
        <title>The genomes of the fungal plant pathogens Cladosporium fulvum and Dothistroma septosporum reveal adaptation to different hosts and lifestyles but also signatures of common ancestry.</title>
        <authorList>
            <person name="de Wit P.J.G.M."/>
            <person name="van der Burgt A."/>
            <person name="Oekmen B."/>
            <person name="Stergiopoulos I."/>
            <person name="Abd-Elsalam K.A."/>
            <person name="Aerts A.L."/>
            <person name="Bahkali A.H."/>
            <person name="Beenen H.G."/>
            <person name="Chettri P."/>
            <person name="Cox M.P."/>
            <person name="Datema E."/>
            <person name="de Vries R.P."/>
            <person name="Dhillon B."/>
            <person name="Ganley A.R."/>
            <person name="Griffiths S.A."/>
            <person name="Guo Y."/>
            <person name="Hamelin R.C."/>
            <person name="Henrissat B."/>
            <person name="Kabir M.S."/>
            <person name="Jashni M.K."/>
            <person name="Kema G."/>
            <person name="Klaubauf S."/>
            <person name="Lapidus A."/>
            <person name="Levasseur A."/>
            <person name="Lindquist E."/>
            <person name="Mehrabi R."/>
            <person name="Ohm R.A."/>
            <person name="Owen T.J."/>
            <person name="Salamov A."/>
            <person name="Schwelm A."/>
            <person name="Schijlen E."/>
            <person name="Sun H."/>
            <person name="van den Burg H.A."/>
            <person name="van Ham R.C.H.J."/>
            <person name="Zhang S."/>
            <person name="Goodwin S.B."/>
            <person name="Grigoriev I.V."/>
            <person name="Collemare J."/>
            <person name="Bradshaw R.E."/>
        </authorList>
    </citation>
    <scope>NUCLEOTIDE SEQUENCE [LARGE SCALE GENOMIC DNA]</scope>
    <source>
        <strain evidence="4">NZE10 / CBS 128990</strain>
    </source>
</reference>
<dbReference type="PANTHER" id="PTHR24216:SF65">
    <property type="entry name" value="PAXILLIN-LIKE PROTEIN 1"/>
    <property type="match status" value="1"/>
</dbReference>
<dbReference type="SUPFAM" id="SSF50729">
    <property type="entry name" value="PH domain-like"/>
    <property type="match status" value="1"/>
</dbReference>
<dbReference type="PROSITE" id="PS50003">
    <property type="entry name" value="PH_DOMAIN"/>
    <property type="match status" value="1"/>
</dbReference>
<feature type="compositionally biased region" description="Polar residues" evidence="1">
    <location>
        <begin position="510"/>
        <end position="524"/>
    </location>
</feature>
<proteinExistence type="predicted"/>
<reference evidence="3 4" key="2">
    <citation type="journal article" date="2012" name="PLoS Pathog.">
        <title>Diverse lifestyles and strategies of plant pathogenesis encoded in the genomes of eighteen Dothideomycetes fungi.</title>
        <authorList>
            <person name="Ohm R.A."/>
            <person name="Feau N."/>
            <person name="Henrissat B."/>
            <person name="Schoch C.L."/>
            <person name="Horwitz B.A."/>
            <person name="Barry K.W."/>
            <person name="Condon B.J."/>
            <person name="Copeland A.C."/>
            <person name="Dhillon B."/>
            <person name="Glaser F."/>
            <person name="Hesse C.N."/>
            <person name="Kosti I."/>
            <person name="LaButti K."/>
            <person name="Lindquist E.A."/>
            <person name="Lucas S."/>
            <person name="Salamov A.A."/>
            <person name="Bradshaw R.E."/>
            <person name="Ciuffetti L."/>
            <person name="Hamelin R.C."/>
            <person name="Kema G.H.J."/>
            <person name="Lawrence C."/>
            <person name="Scott J.A."/>
            <person name="Spatafora J.W."/>
            <person name="Turgeon B.G."/>
            <person name="de Wit P.J.G.M."/>
            <person name="Zhong S."/>
            <person name="Goodwin S.B."/>
            <person name="Grigoriev I.V."/>
        </authorList>
    </citation>
    <scope>NUCLEOTIDE SEQUENCE [LARGE SCALE GENOMIC DNA]</scope>
    <source>
        <strain evidence="4">NZE10 / CBS 128990</strain>
    </source>
</reference>
<feature type="compositionally biased region" description="Basic and acidic residues" evidence="1">
    <location>
        <begin position="765"/>
        <end position="776"/>
    </location>
</feature>
<dbReference type="AlphaFoldDB" id="N1PNM1"/>
<dbReference type="Pfam" id="PF25381">
    <property type="entry name" value="PH_26"/>
    <property type="match status" value="1"/>
</dbReference>
<gene>
    <name evidence="3" type="ORF">DOTSEDRAFT_71701</name>
</gene>
<dbReference type="SMART" id="SM00233">
    <property type="entry name" value="PH"/>
    <property type="match status" value="1"/>
</dbReference>
<sequence length="807" mass="89123">MPRSRVLSFMSHWRSPTASPDRGQDANVLHKNKPLGLDTTSPQSQRQNLDSFAPSSPTPRSPATPSRARADSRATSRPVSMIQTYNPPQMELAPDTPPELAPIFSFLNSHSNKLYQEGYFLKLHDLDSRGRPSLDRTWNECFAQLVGTVLSLWDAAALDQAGEDGEVVPTFINLSDASIKMIESLPMNGAQGGSLQNVLSISTAANNRYLLHFNSLNSLTQWTAGIRLAMFEHATLQEAYTGSLLAGKGRYLNNIKAIMERSRFIHDDWARVRFGAGTPWRRCWCVISPPDEKEYAKAQKILKKGSAYGRTQIPKGDIKFYDTRKITKKTRPIATITDAYAAYAIYPQSKPLVDQSTLVKLEGLVTIHSGQETTTEGFVFVMPEVHAAVSGFEMMLRWLFPVYDTFGLYGRPTRLIADTLDQRGLMFAMPRDRRYGYLDILDVSGLIHTDGSQNWSERQWRKEMKKLTSTRMTNTMENSPRNSRQITQRRNATNRQSLPPGGRPGIQFQEAVTHSTPGSRTQSPAPARGSLAGLPMPKRTDSAPPSAFHSPHKRSASDAVGYRKYTTETPSRLSHEQTRSDSDEAPAPPKHGGALGVALERITSNDRTATGSPYEEVAAQGAASPYLPPPAPVVSPPTLQHSPHDRPAGPLQAPPELRRAHSNVDAATLQEMQSALHPPASEPDAYSREPIRNGGGYEMSLPYRNHIGLTPTDGDHGYQGAYIDGEYGRPQRLSTIPGSPYAGHEAEYFTPEQQSMPQMDGVVQEESKKEAAHRPELASLASQKSITRKALPKQTPTETAEQTASQH</sequence>
<feature type="compositionally biased region" description="Polar residues" evidence="1">
    <location>
        <begin position="38"/>
        <end position="50"/>
    </location>
</feature>
<feature type="compositionally biased region" description="Pro residues" evidence="1">
    <location>
        <begin position="626"/>
        <end position="635"/>
    </location>
</feature>
<evidence type="ECO:0000313" key="4">
    <source>
        <dbReference type="Proteomes" id="UP000016933"/>
    </source>
</evidence>
<evidence type="ECO:0000259" key="2">
    <source>
        <dbReference type="PROSITE" id="PS50003"/>
    </source>
</evidence>
<dbReference type="InterPro" id="IPR011993">
    <property type="entry name" value="PH-like_dom_sf"/>
</dbReference>
<evidence type="ECO:0000256" key="1">
    <source>
        <dbReference type="SAM" id="MobiDB-lite"/>
    </source>
</evidence>
<feature type="region of interest" description="Disordered" evidence="1">
    <location>
        <begin position="1"/>
        <end position="81"/>
    </location>
</feature>
<dbReference type="InterPro" id="IPR058155">
    <property type="entry name" value="Skg3/CAF120-like_PH"/>
</dbReference>
<evidence type="ECO:0000313" key="3">
    <source>
        <dbReference type="EMBL" id="EME43985.1"/>
    </source>
</evidence>
<dbReference type="PANTHER" id="PTHR24216">
    <property type="entry name" value="PAXILLIN-RELATED"/>
    <property type="match status" value="1"/>
</dbReference>
<dbReference type="Proteomes" id="UP000016933">
    <property type="component" value="Unassembled WGS sequence"/>
</dbReference>